<evidence type="ECO:0000313" key="6">
    <source>
        <dbReference type="Proteomes" id="UP000606974"/>
    </source>
</evidence>
<sequence length="887" mass="98946">MSDPLSIAAGVAGLISLGIEVSKGLVAFYTSFKHQDEAITRTVRKLENLLSTLENLETALQKRSFRPDEVDQLHNVEDSVESCKDVIAELQTELDKFGNSTKSGTQAAAKRAGRKLAYPFKESTLKKLDEDISELRSNLLVALNVLQLKRVDDIQNDTADLAVLVNLLRTSQISDAIRDWLRAPDATFNHNEACKRRHSRTGLWLVNGPAFQKWLEEDCSFLWLNGRPGSGKTILSSTAIQYTLRHRRSNPRIGIAFYYFSFSDNSKQDVSGLLRALLLQLSSQLKDGHAALANLHNTYKSGEPPVLPLQDTLKQVIRQFEDVYIIADALDETPRGERRDAVLDSLSEMRGWSIRGLHILVTSRDETDIRSQLAPYLTAVMHMDNTGVDDDIAEYIVQRLRSDHKFKKWAPYYTEIQETLIRRAQGVFRWVDCQFTTLASCPSSHYHLKRALNSLPRSLDEAYSRMLMNIDPELREDAKRILTWLCFAKRPVTVQEIIDGLMVELGENPRLDRERRLQDANDVIWICPGLISLNARADRANPGSEDDLPYLEETAHRSLARIAHFSVQEYLESQRIKSQTASVFALDGLTANTELAKTCLVYLANVQITDIERFPLAKYAAEYWHQHLLDGDEESDSLNSLATDLFSSQDGAFEDWNSIFDPYRSRFGQSSDDIGSPLFYASWLGLLRPLQKLLENGSMRSAINVPHWGGDSVLQAASQGGNDRIVQLLLDHGADVNAPEGRYGTALYAASQQGYTATVKLLLDHGAEVNAPGKFDNTTLCAASEGGHTATVKLLLDHGAEVNAPQEDDDTALCAASREGHLPTVKLLLGHGAGLDVESKQWDRALRAAWYSRHTEIFPLLLNHTAEMDVVEGEICGDALYAALGGS</sequence>
<dbReference type="InterPro" id="IPR027417">
    <property type="entry name" value="P-loop_NTPase"/>
</dbReference>
<feature type="coiled-coil region" evidence="3">
    <location>
        <begin position="39"/>
        <end position="93"/>
    </location>
</feature>
<dbReference type="SUPFAM" id="SSF52540">
    <property type="entry name" value="P-loop containing nucleoside triphosphate hydrolases"/>
    <property type="match status" value="1"/>
</dbReference>
<evidence type="ECO:0000256" key="3">
    <source>
        <dbReference type="SAM" id="Coils"/>
    </source>
</evidence>
<dbReference type="InterPro" id="IPR007111">
    <property type="entry name" value="NACHT_NTPase"/>
</dbReference>
<proteinExistence type="predicted"/>
<dbReference type="PROSITE" id="PS50088">
    <property type="entry name" value="ANK_REPEAT"/>
    <property type="match status" value="4"/>
</dbReference>
<dbReference type="PROSITE" id="PS50297">
    <property type="entry name" value="ANK_REP_REGION"/>
    <property type="match status" value="4"/>
</dbReference>
<dbReference type="InterPro" id="IPR056884">
    <property type="entry name" value="NPHP3-like_N"/>
</dbReference>
<feature type="repeat" description="ANK" evidence="2">
    <location>
        <begin position="709"/>
        <end position="741"/>
    </location>
</feature>
<protein>
    <recommendedName>
        <fullName evidence="4">NACHT domain-containing protein</fullName>
    </recommendedName>
</protein>
<dbReference type="SMART" id="SM00248">
    <property type="entry name" value="ANK"/>
    <property type="match status" value="5"/>
</dbReference>
<dbReference type="SUPFAM" id="SSF48403">
    <property type="entry name" value="Ankyrin repeat"/>
    <property type="match status" value="1"/>
</dbReference>
<feature type="repeat" description="ANK" evidence="2">
    <location>
        <begin position="742"/>
        <end position="774"/>
    </location>
</feature>
<dbReference type="Pfam" id="PF24883">
    <property type="entry name" value="NPHP3_N"/>
    <property type="match status" value="1"/>
</dbReference>
<keyword evidence="6" id="KW-1185">Reference proteome</keyword>
<comment type="caution">
    <text evidence="5">The sequence shown here is derived from an EMBL/GenBank/DDBJ whole genome shotgun (WGS) entry which is preliminary data.</text>
</comment>
<dbReference type="Pfam" id="PF12796">
    <property type="entry name" value="Ank_2"/>
    <property type="match status" value="2"/>
</dbReference>
<keyword evidence="3" id="KW-0175">Coiled coil</keyword>
<evidence type="ECO:0000259" key="4">
    <source>
        <dbReference type="PROSITE" id="PS50837"/>
    </source>
</evidence>
<dbReference type="Pfam" id="PF22939">
    <property type="entry name" value="WHD_GPIID"/>
    <property type="match status" value="1"/>
</dbReference>
<feature type="repeat" description="ANK" evidence="2">
    <location>
        <begin position="775"/>
        <end position="807"/>
    </location>
</feature>
<evidence type="ECO:0000313" key="5">
    <source>
        <dbReference type="EMBL" id="KAF7503583.1"/>
    </source>
</evidence>
<keyword evidence="1" id="KW-0677">Repeat</keyword>
<dbReference type="PROSITE" id="PS50837">
    <property type="entry name" value="NACHT"/>
    <property type="match status" value="1"/>
</dbReference>
<dbReference type="EMBL" id="JAACFV010000171">
    <property type="protein sequence ID" value="KAF7503583.1"/>
    <property type="molecule type" value="Genomic_DNA"/>
</dbReference>
<name>A0A8H7A6R7_9EURO</name>
<evidence type="ECO:0000256" key="2">
    <source>
        <dbReference type="PROSITE-ProRule" id="PRU00023"/>
    </source>
</evidence>
<dbReference type="InterPro" id="IPR002110">
    <property type="entry name" value="Ankyrin_rpt"/>
</dbReference>
<dbReference type="AlphaFoldDB" id="A0A8H7A6R7"/>
<keyword evidence="2" id="KW-0040">ANK repeat</keyword>
<dbReference type="Proteomes" id="UP000606974">
    <property type="component" value="Unassembled WGS sequence"/>
</dbReference>
<feature type="domain" description="NACHT" evidence="4">
    <location>
        <begin position="220"/>
        <end position="364"/>
    </location>
</feature>
<evidence type="ECO:0000256" key="1">
    <source>
        <dbReference type="ARBA" id="ARBA00022737"/>
    </source>
</evidence>
<dbReference type="InterPro" id="IPR031348">
    <property type="entry name" value="PigL_N"/>
</dbReference>
<organism evidence="5 6">
    <name type="scientific">Endocarpon pusillum</name>
    <dbReference type="NCBI Taxonomy" id="364733"/>
    <lineage>
        <taxon>Eukaryota</taxon>
        <taxon>Fungi</taxon>
        <taxon>Dikarya</taxon>
        <taxon>Ascomycota</taxon>
        <taxon>Pezizomycotina</taxon>
        <taxon>Eurotiomycetes</taxon>
        <taxon>Chaetothyriomycetidae</taxon>
        <taxon>Verrucariales</taxon>
        <taxon>Verrucariaceae</taxon>
        <taxon>Endocarpon</taxon>
    </lineage>
</organism>
<reference evidence="5" key="1">
    <citation type="submission" date="2020-02" db="EMBL/GenBank/DDBJ databases">
        <authorList>
            <person name="Palmer J.M."/>
        </authorList>
    </citation>
    <scope>NUCLEOTIDE SEQUENCE</scope>
    <source>
        <strain evidence="5">EPUS1.4</strain>
        <tissue evidence="5">Thallus</tissue>
    </source>
</reference>
<dbReference type="OrthoDB" id="4772757at2759"/>
<dbReference type="InterPro" id="IPR054471">
    <property type="entry name" value="GPIID_WHD"/>
</dbReference>
<dbReference type="Gene3D" id="3.40.50.300">
    <property type="entry name" value="P-loop containing nucleotide triphosphate hydrolases"/>
    <property type="match status" value="1"/>
</dbReference>
<dbReference type="InterPro" id="IPR036770">
    <property type="entry name" value="Ankyrin_rpt-contain_sf"/>
</dbReference>
<accession>A0A8H7A6R7</accession>
<dbReference type="Pfam" id="PF17111">
    <property type="entry name" value="PigL_N"/>
    <property type="match status" value="1"/>
</dbReference>
<dbReference type="PANTHER" id="PTHR10039:SF16">
    <property type="entry name" value="GPI INOSITOL-DEACYLASE"/>
    <property type="match status" value="1"/>
</dbReference>
<gene>
    <name evidence="5" type="ORF">GJ744_003611</name>
</gene>
<feature type="repeat" description="ANK" evidence="2">
    <location>
        <begin position="808"/>
        <end position="840"/>
    </location>
</feature>
<dbReference type="PANTHER" id="PTHR10039">
    <property type="entry name" value="AMELOGENIN"/>
    <property type="match status" value="1"/>
</dbReference>
<dbReference type="Gene3D" id="1.25.40.20">
    <property type="entry name" value="Ankyrin repeat-containing domain"/>
    <property type="match status" value="2"/>
</dbReference>